<dbReference type="FunFam" id="3.30.160.60:FF:000271">
    <property type="entry name" value="Zinc finger protein 662"/>
    <property type="match status" value="1"/>
</dbReference>
<evidence type="ECO:0000259" key="10">
    <source>
        <dbReference type="PROSITE" id="PS50157"/>
    </source>
</evidence>
<feature type="compositionally biased region" description="Acidic residues" evidence="9">
    <location>
        <begin position="216"/>
        <end position="226"/>
    </location>
</feature>
<evidence type="ECO:0000313" key="11">
    <source>
        <dbReference type="EMBL" id="KAK2158459.1"/>
    </source>
</evidence>
<dbReference type="AlphaFoldDB" id="A0AAD9JSP2"/>
<feature type="region of interest" description="Disordered" evidence="9">
    <location>
        <begin position="142"/>
        <end position="230"/>
    </location>
</feature>
<feature type="domain" description="C2H2-type" evidence="10">
    <location>
        <begin position="288"/>
        <end position="316"/>
    </location>
</feature>
<feature type="domain" description="C2H2-type" evidence="10">
    <location>
        <begin position="404"/>
        <end position="432"/>
    </location>
</feature>
<dbReference type="FunFam" id="3.30.160.60:FF:001498">
    <property type="entry name" value="Zinc finger protein 404"/>
    <property type="match status" value="1"/>
</dbReference>
<evidence type="ECO:0000256" key="9">
    <source>
        <dbReference type="SAM" id="MobiDB-lite"/>
    </source>
</evidence>
<dbReference type="InterPro" id="IPR013087">
    <property type="entry name" value="Znf_C2H2_type"/>
</dbReference>
<keyword evidence="7" id="KW-0539">Nucleus</keyword>
<comment type="similarity">
    <text evidence="2">Belongs to the krueppel C2H2-type zinc-finger protein family.</text>
</comment>
<protein>
    <recommendedName>
        <fullName evidence="10">C2H2-type domain-containing protein</fullName>
    </recommendedName>
</protein>
<dbReference type="Pfam" id="PF12874">
    <property type="entry name" value="zf-met"/>
    <property type="match status" value="1"/>
</dbReference>
<keyword evidence="12" id="KW-1185">Reference proteome</keyword>
<evidence type="ECO:0000256" key="2">
    <source>
        <dbReference type="ARBA" id="ARBA00006991"/>
    </source>
</evidence>
<dbReference type="FunFam" id="3.30.160.60:FF:000100">
    <property type="entry name" value="Zinc finger 45-like"/>
    <property type="match status" value="1"/>
</dbReference>
<feature type="domain" description="C2H2-type" evidence="10">
    <location>
        <begin position="317"/>
        <end position="345"/>
    </location>
</feature>
<feature type="domain" description="C2H2-type" evidence="10">
    <location>
        <begin position="551"/>
        <end position="573"/>
    </location>
</feature>
<dbReference type="SMART" id="SM00355">
    <property type="entry name" value="ZnF_C2H2"/>
    <property type="match status" value="14"/>
</dbReference>
<evidence type="ECO:0000313" key="12">
    <source>
        <dbReference type="Proteomes" id="UP001209878"/>
    </source>
</evidence>
<dbReference type="Gene3D" id="3.30.160.60">
    <property type="entry name" value="Classic Zinc Finger"/>
    <property type="match status" value="14"/>
</dbReference>
<evidence type="ECO:0000256" key="3">
    <source>
        <dbReference type="ARBA" id="ARBA00022723"/>
    </source>
</evidence>
<dbReference type="Proteomes" id="UP001209878">
    <property type="component" value="Unassembled WGS sequence"/>
</dbReference>
<proteinExistence type="inferred from homology"/>
<accession>A0AAD9JSP2</accession>
<dbReference type="PROSITE" id="PS50157">
    <property type="entry name" value="ZINC_FINGER_C2H2_2"/>
    <property type="match status" value="14"/>
</dbReference>
<feature type="domain" description="C2H2-type" evidence="10">
    <location>
        <begin position="376"/>
        <end position="403"/>
    </location>
</feature>
<feature type="region of interest" description="Disordered" evidence="9">
    <location>
        <begin position="64"/>
        <end position="93"/>
    </location>
</feature>
<feature type="domain" description="C2H2-type" evidence="10">
    <location>
        <begin position="523"/>
        <end position="550"/>
    </location>
</feature>
<dbReference type="FunFam" id="3.30.160.60:FF:000690">
    <property type="entry name" value="Zinc finger protein 354C"/>
    <property type="match status" value="1"/>
</dbReference>
<dbReference type="FunFam" id="3.30.160.60:FF:000303">
    <property type="entry name" value="Zinc finger protein 41"/>
    <property type="match status" value="1"/>
</dbReference>
<dbReference type="SUPFAM" id="SSF57667">
    <property type="entry name" value="beta-beta-alpha zinc fingers"/>
    <property type="match status" value="8"/>
</dbReference>
<dbReference type="Pfam" id="PF00096">
    <property type="entry name" value="zf-C2H2"/>
    <property type="match status" value="7"/>
</dbReference>
<keyword evidence="4" id="KW-0677">Repeat</keyword>
<dbReference type="GO" id="GO:0005634">
    <property type="term" value="C:nucleus"/>
    <property type="evidence" value="ECO:0007669"/>
    <property type="project" value="UniProtKB-SubCell"/>
</dbReference>
<dbReference type="InterPro" id="IPR050826">
    <property type="entry name" value="Krueppel_C2H2_ZnFinger"/>
</dbReference>
<dbReference type="PROSITE" id="PS00028">
    <property type="entry name" value="ZINC_FINGER_C2H2_1"/>
    <property type="match status" value="13"/>
</dbReference>
<sequence>MTCSDVTSTVEQDMSLPHCTNLLTAFQQGLEQTVALVQHMSKDEKNRAWRTLQGLVVEKTLLSPEGSTVSGDKPDEYCQAPAASTTSAERTPTDTEKCTGKVIVSSAVGKVAKNVMTLTTLVKHRPVTRSSTLPPVVKQEISEDVTTVPPKRKRGRPRKNLAGSTPTPVPQTVDVTCNVTQTRGRRKRQLSNHNVNNENNNDKIIEPTTNGGDLKGEEEEIDEEQEEKMRMNEEVRMELGGDDLERKMTYATVEKTAGGWLCTICGKVSSAKHNLLVHLRIHTGEKPYNCKLCPKKFSVISNLQRHTKDVHSGYKPYLCNHCDATFHNKRALNKHIKSRHVDNTTKVHQCPECGKCFKVLAVLEAHMVLHSGDQPFVCSQCSRRFTFRTNLLRHMKIHTGDRPHKCKQCGKGFIERKSLVLHIDRQHLGIKPSDLGHCFTCATCKKTFTSRANLNTHNFVHTGQKPHACPDCGKKFSLSSNMRRHLLTHSGEKPWECNDCHKCFTEKRSLEVHKRLHTGERPYACKICGKTFMQPGTLQSHMPVHSKMRAFSCDKCGKSFLRKSHMNFHMKKHKVAPQFACVFCMKRFYRKSDMDRHLLKHTNEKPFACELCPKRFSRLQYLKEHCNMHTGARPYKCEHCDMAFADMSSCYKHRKTHMSQSSVDTAVVMTDDAGKPDSILTTDSPATSHVSGVPKQSLMTVSAVDLQDLKAVENIMSLANVQMIFSSGKDQIVDGTCITPATSTEISELDKIVYETLLPSDESKALPDETMQCNDLADGAAIFKDLSPEQATQLRLSLARGMSLEVPDATATFTVGDSDLATVFIQESCDKSSEVSVAFSQGQFTDTSIAACGDITAVGNAETVTDVAGSDVVTMVKLADVSLETDSNVIGKLYPEPMCGTSETNTTDVTGLVESVSIHNGVELSPVQIVGVGADYAVLLGAEWQWAEDIACRVNTS</sequence>
<evidence type="ECO:0000256" key="4">
    <source>
        <dbReference type="ARBA" id="ARBA00022737"/>
    </source>
</evidence>
<dbReference type="PANTHER" id="PTHR24377">
    <property type="entry name" value="IP01015P-RELATED"/>
    <property type="match status" value="1"/>
</dbReference>
<dbReference type="GO" id="GO:0008270">
    <property type="term" value="F:zinc ion binding"/>
    <property type="evidence" value="ECO:0007669"/>
    <property type="project" value="UniProtKB-KW"/>
</dbReference>
<feature type="compositionally biased region" description="Basic residues" evidence="9">
    <location>
        <begin position="150"/>
        <end position="159"/>
    </location>
</feature>
<feature type="domain" description="C2H2-type" evidence="10">
    <location>
        <begin position="348"/>
        <end position="375"/>
    </location>
</feature>
<evidence type="ECO:0000256" key="8">
    <source>
        <dbReference type="PROSITE-ProRule" id="PRU00042"/>
    </source>
</evidence>
<dbReference type="FunFam" id="3.30.160.60:FF:000065">
    <property type="entry name" value="B-cell CLL/lymphoma 6, member B"/>
    <property type="match status" value="1"/>
</dbReference>
<evidence type="ECO:0000256" key="6">
    <source>
        <dbReference type="ARBA" id="ARBA00022833"/>
    </source>
</evidence>
<dbReference type="InterPro" id="IPR036236">
    <property type="entry name" value="Znf_C2H2_sf"/>
</dbReference>
<keyword evidence="6" id="KW-0862">Zinc</keyword>
<feature type="domain" description="C2H2-type" evidence="10">
    <location>
        <begin position="579"/>
        <end position="606"/>
    </location>
</feature>
<keyword evidence="3" id="KW-0479">Metal-binding</keyword>
<gene>
    <name evidence="11" type="ORF">NP493_1799g00016</name>
</gene>
<feature type="domain" description="C2H2-type" evidence="10">
    <location>
        <begin position="260"/>
        <end position="287"/>
    </location>
</feature>
<feature type="domain" description="C2H2-type" evidence="10">
    <location>
        <begin position="607"/>
        <end position="634"/>
    </location>
</feature>
<reference evidence="11" key="1">
    <citation type="journal article" date="2023" name="Mol. Biol. Evol.">
        <title>Third-Generation Sequencing Reveals the Adaptive Role of the Epigenome in Three Deep-Sea Polychaetes.</title>
        <authorList>
            <person name="Perez M."/>
            <person name="Aroh O."/>
            <person name="Sun Y."/>
            <person name="Lan Y."/>
            <person name="Juniper S.K."/>
            <person name="Young C.R."/>
            <person name="Angers B."/>
            <person name="Qian P.Y."/>
        </authorList>
    </citation>
    <scope>NUCLEOTIDE SEQUENCE</scope>
    <source>
        <strain evidence="11">R07B-5</strain>
    </source>
</reference>
<keyword evidence="5 8" id="KW-0863">Zinc-finger</keyword>
<dbReference type="GO" id="GO:1990837">
    <property type="term" value="F:sequence-specific double-stranded DNA binding"/>
    <property type="evidence" value="ECO:0007669"/>
    <property type="project" value="UniProtKB-ARBA"/>
</dbReference>
<feature type="domain" description="C2H2-type" evidence="10">
    <location>
        <begin position="467"/>
        <end position="494"/>
    </location>
</feature>
<feature type="domain" description="C2H2-type" evidence="10">
    <location>
        <begin position="635"/>
        <end position="662"/>
    </location>
</feature>
<dbReference type="FunFam" id="3.30.160.60:FF:002343">
    <property type="entry name" value="Zinc finger protein 33A"/>
    <property type="match status" value="1"/>
</dbReference>
<feature type="domain" description="C2H2-type" evidence="10">
    <location>
        <begin position="439"/>
        <end position="466"/>
    </location>
</feature>
<evidence type="ECO:0000256" key="1">
    <source>
        <dbReference type="ARBA" id="ARBA00004123"/>
    </source>
</evidence>
<comment type="subcellular location">
    <subcellularLocation>
        <location evidence="1">Nucleus</location>
    </subcellularLocation>
</comment>
<dbReference type="FunFam" id="3.30.160.60:FF:000688">
    <property type="entry name" value="zinc finger protein 197 isoform X1"/>
    <property type="match status" value="1"/>
</dbReference>
<dbReference type="FunFam" id="3.30.160.60:FF:000557">
    <property type="entry name" value="zinc finger and SCAN domain-containing protein 29"/>
    <property type="match status" value="1"/>
</dbReference>
<feature type="domain" description="C2H2-type" evidence="10">
    <location>
        <begin position="495"/>
        <end position="522"/>
    </location>
</feature>
<comment type="caution">
    <text evidence="11">The sequence shown here is derived from an EMBL/GenBank/DDBJ whole genome shotgun (WGS) entry which is preliminary data.</text>
</comment>
<dbReference type="EMBL" id="JAODUO010001796">
    <property type="protein sequence ID" value="KAK2158459.1"/>
    <property type="molecule type" value="Genomic_DNA"/>
</dbReference>
<evidence type="ECO:0000256" key="7">
    <source>
        <dbReference type="ARBA" id="ARBA00023242"/>
    </source>
</evidence>
<evidence type="ECO:0000256" key="5">
    <source>
        <dbReference type="ARBA" id="ARBA00022771"/>
    </source>
</evidence>
<organism evidence="11 12">
    <name type="scientific">Ridgeia piscesae</name>
    <name type="common">Tubeworm</name>
    <dbReference type="NCBI Taxonomy" id="27915"/>
    <lineage>
        <taxon>Eukaryota</taxon>
        <taxon>Metazoa</taxon>
        <taxon>Spiralia</taxon>
        <taxon>Lophotrochozoa</taxon>
        <taxon>Annelida</taxon>
        <taxon>Polychaeta</taxon>
        <taxon>Sedentaria</taxon>
        <taxon>Canalipalpata</taxon>
        <taxon>Sabellida</taxon>
        <taxon>Siboglinidae</taxon>
        <taxon>Ridgeia</taxon>
    </lineage>
</organism>
<name>A0AAD9JSP2_RIDPI</name>